<evidence type="ECO:0000259" key="2">
    <source>
        <dbReference type="PROSITE" id="PS51767"/>
    </source>
</evidence>
<dbReference type="Pfam" id="PF00026">
    <property type="entry name" value="Asp"/>
    <property type="match status" value="1"/>
</dbReference>
<name>A0A0D0CDD6_9AGAR</name>
<dbReference type="PANTHER" id="PTHR47966:SF51">
    <property type="entry name" value="BETA-SITE APP-CLEAVING ENZYME, ISOFORM A-RELATED"/>
    <property type="match status" value="1"/>
</dbReference>
<dbReference type="CDD" id="cd05471">
    <property type="entry name" value="pepsin_like"/>
    <property type="match status" value="1"/>
</dbReference>
<evidence type="ECO:0000313" key="4">
    <source>
        <dbReference type="Proteomes" id="UP000053593"/>
    </source>
</evidence>
<dbReference type="GO" id="GO:0006508">
    <property type="term" value="P:proteolysis"/>
    <property type="evidence" value="ECO:0007669"/>
    <property type="project" value="InterPro"/>
</dbReference>
<reference evidence="3 4" key="1">
    <citation type="submission" date="2014-04" db="EMBL/GenBank/DDBJ databases">
        <title>Evolutionary Origins and Diversification of the Mycorrhizal Mutualists.</title>
        <authorList>
            <consortium name="DOE Joint Genome Institute"/>
            <consortium name="Mycorrhizal Genomics Consortium"/>
            <person name="Kohler A."/>
            <person name="Kuo A."/>
            <person name="Nagy L.G."/>
            <person name="Floudas D."/>
            <person name="Copeland A."/>
            <person name="Barry K.W."/>
            <person name="Cichocki N."/>
            <person name="Veneault-Fourrey C."/>
            <person name="LaButti K."/>
            <person name="Lindquist E.A."/>
            <person name="Lipzen A."/>
            <person name="Lundell T."/>
            <person name="Morin E."/>
            <person name="Murat C."/>
            <person name="Riley R."/>
            <person name="Ohm R."/>
            <person name="Sun H."/>
            <person name="Tunlid A."/>
            <person name="Henrissat B."/>
            <person name="Grigoriev I.V."/>
            <person name="Hibbett D.S."/>
            <person name="Martin F."/>
        </authorList>
    </citation>
    <scope>NUCLEOTIDE SEQUENCE [LARGE SCALE GENOMIC DNA]</scope>
    <source>
        <strain evidence="3 4">FD-317 M1</strain>
    </source>
</reference>
<feature type="domain" description="Peptidase A1" evidence="2">
    <location>
        <begin position="92"/>
        <end position="283"/>
    </location>
</feature>
<dbReference type="Proteomes" id="UP000053593">
    <property type="component" value="Unassembled WGS sequence"/>
</dbReference>
<dbReference type="InterPro" id="IPR001461">
    <property type="entry name" value="Aspartic_peptidase_A1"/>
</dbReference>
<protein>
    <recommendedName>
        <fullName evidence="2">Peptidase A1 domain-containing protein</fullName>
    </recommendedName>
</protein>
<dbReference type="InterPro" id="IPR033121">
    <property type="entry name" value="PEPTIDASE_A1"/>
</dbReference>
<sequence>AIALPKRSLLTTPNGSFDYDKAVTLNVATQNEYRQNLINLLNNTGSSPTGSVIKPATKLPSNIQALSTNSTERMKRSPIKLACLDRTSLLTLTVHFYVRSWLISLTCRSAGFSDLWVPSKSKYCDSDSSTSSEQPGFFLLQYADKSFAFGPIYTDIVTVSGITASNQMFSPVTTLASNFEDDPSNGILGLAFPAISNLYADPFFVTANKQGTVECNDFGFYLASTRSELYLGGTDSTRYSGELEYHDIKLSIEHWQPTGASMSVGNTTVMLGIETIIDSGTSI</sequence>
<dbReference type="Gene3D" id="2.40.70.10">
    <property type="entry name" value="Acid Proteases"/>
    <property type="match status" value="2"/>
</dbReference>
<dbReference type="PANTHER" id="PTHR47966">
    <property type="entry name" value="BETA-SITE APP-CLEAVING ENZYME, ISOFORM A-RELATED"/>
    <property type="match status" value="1"/>
</dbReference>
<dbReference type="InterPro" id="IPR034164">
    <property type="entry name" value="Pepsin-like_dom"/>
</dbReference>
<dbReference type="PROSITE" id="PS51767">
    <property type="entry name" value="PEPTIDASE_A1"/>
    <property type="match status" value="1"/>
</dbReference>
<feature type="non-terminal residue" evidence="3">
    <location>
        <position position="283"/>
    </location>
</feature>
<organism evidence="3 4">
    <name type="scientific">Collybiopsis luxurians FD-317 M1</name>
    <dbReference type="NCBI Taxonomy" id="944289"/>
    <lineage>
        <taxon>Eukaryota</taxon>
        <taxon>Fungi</taxon>
        <taxon>Dikarya</taxon>
        <taxon>Basidiomycota</taxon>
        <taxon>Agaricomycotina</taxon>
        <taxon>Agaricomycetes</taxon>
        <taxon>Agaricomycetidae</taxon>
        <taxon>Agaricales</taxon>
        <taxon>Marasmiineae</taxon>
        <taxon>Omphalotaceae</taxon>
        <taxon>Collybiopsis</taxon>
        <taxon>Collybiopsis luxurians</taxon>
    </lineage>
</organism>
<dbReference type="EMBL" id="KN834801">
    <property type="protein sequence ID" value="KIK56047.1"/>
    <property type="molecule type" value="Genomic_DNA"/>
</dbReference>
<dbReference type="HOGENOM" id="CLU_013253_1_4_1"/>
<dbReference type="OrthoDB" id="15189at2759"/>
<proteinExistence type="inferred from homology"/>
<dbReference type="AlphaFoldDB" id="A0A0D0CDD6"/>
<dbReference type="GO" id="GO:0004190">
    <property type="term" value="F:aspartic-type endopeptidase activity"/>
    <property type="evidence" value="ECO:0007669"/>
    <property type="project" value="InterPro"/>
</dbReference>
<keyword evidence="4" id="KW-1185">Reference proteome</keyword>
<gene>
    <name evidence="3" type="ORF">GYMLUDRAFT_124070</name>
</gene>
<dbReference type="InterPro" id="IPR021109">
    <property type="entry name" value="Peptidase_aspartic_dom_sf"/>
</dbReference>
<comment type="similarity">
    <text evidence="1">Belongs to the peptidase A1 family.</text>
</comment>
<dbReference type="SUPFAM" id="SSF50630">
    <property type="entry name" value="Acid proteases"/>
    <property type="match status" value="1"/>
</dbReference>
<evidence type="ECO:0000256" key="1">
    <source>
        <dbReference type="ARBA" id="ARBA00007447"/>
    </source>
</evidence>
<evidence type="ECO:0000313" key="3">
    <source>
        <dbReference type="EMBL" id="KIK56047.1"/>
    </source>
</evidence>
<accession>A0A0D0CDD6</accession>
<feature type="non-terminal residue" evidence="3">
    <location>
        <position position="1"/>
    </location>
</feature>